<dbReference type="InterPro" id="IPR003682">
    <property type="entry name" value="rRNA_ssu_MeTfrase_G"/>
</dbReference>
<dbReference type="SUPFAM" id="SSF53335">
    <property type="entry name" value="S-adenosyl-L-methionine-dependent methyltransferases"/>
    <property type="match status" value="1"/>
</dbReference>
<gene>
    <name evidence="6 7" type="primary">rsmG</name>
    <name evidence="7" type="ORF">ACFOMD_17750</name>
</gene>
<reference evidence="8" key="1">
    <citation type="journal article" date="2019" name="Int. J. Syst. Evol. Microbiol.">
        <title>The Global Catalogue of Microorganisms (GCM) 10K type strain sequencing project: providing services to taxonomists for standard genome sequencing and annotation.</title>
        <authorList>
            <consortium name="The Broad Institute Genomics Platform"/>
            <consortium name="The Broad Institute Genome Sequencing Center for Infectious Disease"/>
            <person name="Wu L."/>
            <person name="Ma J."/>
        </authorList>
    </citation>
    <scope>NUCLEOTIDE SEQUENCE [LARGE SCALE GENOMIC DNA]</scope>
    <source>
        <strain evidence="8">KCTC 42644</strain>
    </source>
</reference>
<dbReference type="PANTHER" id="PTHR31760:SF0">
    <property type="entry name" value="S-ADENOSYL-L-METHIONINE-DEPENDENT METHYLTRANSFERASES SUPERFAMILY PROTEIN"/>
    <property type="match status" value="1"/>
</dbReference>
<dbReference type="HAMAP" id="MF_00074">
    <property type="entry name" value="16SrRNA_methyltr_G"/>
    <property type="match status" value="1"/>
</dbReference>
<comment type="caution">
    <text evidence="6">Lacks conserved residue(s) required for the propagation of feature annotation.</text>
</comment>
<dbReference type="RefSeq" id="WP_380863972.1">
    <property type="nucleotide sequence ID" value="NZ_JBHRXV010000015.1"/>
</dbReference>
<dbReference type="PANTHER" id="PTHR31760">
    <property type="entry name" value="S-ADENOSYL-L-METHIONINE-DEPENDENT METHYLTRANSFERASES SUPERFAMILY PROTEIN"/>
    <property type="match status" value="1"/>
</dbReference>
<dbReference type="Gene3D" id="3.40.50.150">
    <property type="entry name" value="Vaccinia Virus protein VP39"/>
    <property type="match status" value="1"/>
</dbReference>
<dbReference type="GO" id="GO:0008168">
    <property type="term" value="F:methyltransferase activity"/>
    <property type="evidence" value="ECO:0007669"/>
    <property type="project" value="UniProtKB-KW"/>
</dbReference>
<evidence type="ECO:0000256" key="5">
    <source>
        <dbReference type="ARBA" id="ARBA00022691"/>
    </source>
</evidence>
<evidence type="ECO:0000256" key="1">
    <source>
        <dbReference type="ARBA" id="ARBA00022490"/>
    </source>
</evidence>
<feature type="binding site" evidence="6">
    <location>
        <position position="80"/>
    </location>
    <ligand>
        <name>S-adenosyl-L-methionine</name>
        <dbReference type="ChEBI" id="CHEBI:59789"/>
    </ligand>
</feature>
<dbReference type="Proteomes" id="UP001595615">
    <property type="component" value="Unassembled WGS sequence"/>
</dbReference>
<keyword evidence="8" id="KW-1185">Reference proteome</keyword>
<dbReference type="PIRSF" id="PIRSF003078">
    <property type="entry name" value="GidB"/>
    <property type="match status" value="1"/>
</dbReference>
<keyword evidence="3 6" id="KW-0489">Methyltransferase</keyword>
<accession>A0ABV7XE27</accession>
<dbReference type="InterPro" id="IPR029063">
    <property type="entry name" value="SAM-dependent_MTases_sf"/>
</dbReference>
<comment type="catalytic activity">
    <reaction evidence="6">
        <text>guanosine(527) in 16S rRNA + S-adenosyl-L-methionine = N(7)-methylguanosine(527) in 16S rRNA + S-adenosyl-L-homocysteine</text>
        <dbReference type="Rhea" id="RHEA:42732"/>
        <dbReference type="Rhea" id="RHEA-COMP:10209"/>
        <dbReference type="Rhea" id="RHEA-COMP:10210"/>
        <dbReference type="ChEBI" id="CHEBI:57856"/>
        <dbReference type="ChEBI" id="CHEBI:59789"/>
        <dbReference type="ChEBI" id="CHEBI:74269"/>
        <dbReference type="ChEBI" id="CHEBI:74480"/>
        <dbReference type="EC" id="2.1.1.170"/>
    </reaction>
</comment>
<feature type="binding site" evidence="6">
    <location>
        <position position="75"/>
    </location>
    <ligand>
        <name>S-adenosyl-L-methionine</name>
        <dbReference type="ChEBI" id="CHEBI:59789"/>
    </ligand>
</feature>
<comment type="subcellular location">
    <subcellularLocation>
        <location evidence="6">Cytoplasm</location>
    </subcellularLocation>
</comment>
<comment type="function">
    <text evidence="6">Specifically methylates the N7 position of guanine in position 527 of 16S rRNA.</text>
</comment>
<evidence type="ECO:0000256" key="6">
    <source>
        <dbReference type="HAMAP-Rule" id="MF_00074"/>
    </source>
</evidence>
<protein>
    <recommendedName>
        <fullName evidence="6">Ribosomal RNA small subunit methyltransferase G</fullName>
        <ecNumber evidence="6">2.1.1.170</ecNumber>
    </recommendedName>
    <alternativeName>
        <fullName evidence="6">16S rRNA 7-methylguanosine methyltransferase</fullName>
        <shortName evidence="6">16S rRNA m7G methyltransferase</shortName>
    </alternativeName>
</protein>
<evidence type="ECO:0000256" key="2">
    <source>
        <dbReference type="ARBA" id="ARBA00022552"/>
    </source>
</evidence>
<dbReference type="EC" id="2.1.1.170" evidence="6"/>
<evidence type="ECO:0000313" key="7">
    <source>
        <dbReference type="EMBL" id="MFC3714417.1"/>
    </source>
</evidence>
<dbReference type="Pfam" id="PF02527">
    <property type="entry name" value="GidB"/>
    <property type="match status" value="1"/>
</dbReference>
<keyword evidence="2 6" id="KW-0698">rRNA processing</keyword>
<evidence type="ECO:0000256" key="3">
    <source>
        <dbReference type="ARBA" id="ARBA00022603"/>
    </source>
</evidence>
<feature type="binding site" evidence="6">
    <location>
        <position position="139"/>
    </location>
    <ligand>
        <name>S-adenosyl-L-methionine</name>
        <dbReference type="ChEBI" id="CHEBI:59789"/>
    </ligand>
</feature>
<dbReference type="EMBL" id="JBHRXV010000015">
    <property type="protein sequence ID" value="MFC3714417.1"/>
    <property type="molecule type" value="Genomic_DNA"/>
</dbReference>
<proteinExistence type="inferred from homology"/>
<organism evidence="7 8">
    <name type="scientific">Sphingoaurantiacus capsulatus</name>
    <dbReference type="NCBI Taxonomy" id="1771310"/>
    <lineage>
        <taxon>Bacteria</taxon>
        <taxon>Pseudomonadati</taxon>
        <taxon>Pseudomonadota</taxon>
        <taxon>Alphaproteobacteria</taxon>
        <taxon>Sphingomonadales</taxon>
        <taxon>Sphingosinicellaceae</taxon>
        <taxon>Sphingoaurantiacus</taxon>
    </lineage>
</organism>
<keyword evidence="4 6" id="KW-0808">Transferase</keyword>
<evidence type="ECO:0000313" key="8">
    <source>
        <dbReference type="Proteomes" id="UP001595615"/>
    </source>
</evidence>
<dbReference type="GO" id="GO:0032259">
    <property type="term" value="P:methylation"/>
    <property type="evidence" value="ECO:0007669"/>
    <property type="project" value="UniProtKB-KW"/>
</dbReference>
<name>A0ABV7XE27_9SPHN</name>
<keyword evidence="5 6" id="KW-0949">S-adenosyl-L-methionine</keyword>
<evidence type="ECO:0000256" key="4">
    <source>
        <dbReference type="ARBA" id="ARBA00022679"/>
    </source>
</evidence>
<sequence length="206" mass="22520">MSYGRDDFAVEFGVSRETLAKLDRYGELLAEWQEKMNLVGPSTLPTLWERHFRDSAQLAELAPTLGHKPVWLDIGAGGGFPGLVLAAMGAGEINLVESIAKKCLFLRTVAEELGLADAIVHNARVESMPRFRADVITARACANLAQLFDWGLRFAAPPTLWLLPKGAAVEEELATARTRFAFDAELVQSRSDARGQIVVATGVKRK</sequence>
<keyword evidence="1 6" id="KW-0963">Cytoplasm</keyword>
<feature type="binding site" evidence="6">
    <location>
        <begin position="125"/>
        <end position="126"/>
    </location>
    <ligand>
        <name>S-adenosyl-L-methionine</name>
        <dbReference type="ChEBI" id="CHEBI:59789"/>
    </ligand>
</feature>
<comment type="caution">
    <text evidence="7">The sequence shown here is derived from an EMBL/GenBank/DDBJ whole genome shotgun (WGS) entry which is preliminary data.</text>
</comment>
<comment type="similarity">
    <text evidence="6">Belongs to the methyltransferase superfamily. RNA methyltransferase RsmG family.</text>
</comment>
<dbReference type="NCBIfam" id="TIGR00138">
    <property type="entry name" value="rsmG_gidB"/>
    <property type="match status" value="1"/>
</dbReference>